<comment type="caution">
    <text evidence="2">The sequence shown here is derived from an EMBL/GenBank/DDBJ whole genome shotgun (WGS) entry which is preliminary data.</text>
</comment>
<organism evidence="2 3">
    <name type="scientific">Mycena metata</name>
    <dbReference type="NCBI Taxonomy" id="1033252"/>
    <lineage>
        <taxon>Eukaryota</taxon>
        <taxon>Fungi</taxon>
        <taxon>Dikarya</taxon>
        <taxon>Basidiomycota</taxon>
        <taxon>Agaricomycotina</taxon>
        <taxon>Agaricomycetes</taxon>
        <taxon>Agaricomycetidae</taxon>
        <taxon>Agaricales</taxon>
        <taxon>Marasmiineae</taxon>
        <taxon>Mycenaceae</taxon>
        <taxon>Mycena</taxon>
    </lineage>
</organism>
<evidence type="ECO:0000256" key="1">
    <source>
        <dbReference type="SAM" id="Coils"/>
    </source>
</evidence>
<evidence type="ECO:0008006" key="4">
    <source>
        <dbReference type="Google" id="ProtNLM"/>
    </source>
</evidence>
<sequence>MDSPFSAKLGTNYSPEDEEISEIRAFLVEPTLRLNRLDDKIAELEQAIQKLKEERDDFRAFVDAHKALVSPVRRLPIDLIQEIFVACLPTNRNSAMSAFDAPLLLGRICSSWRTISLSTPRLWTTLHVVNPSVSLKEVDATQFAEIVALRLAAAKMWLERSNPYPLSSP</sequence>
<dbReference type="AlphaFoldDB" id="A0AAD7JQV0"/>
<dbReference type="Proteomes" id="UP001215598">
    <property type="component" value="Unassembled WGS sequence"/>
</dbReference>
<evidence type="ECO:0000313" key="3">
    <source>
        <dbReference type="Proteomes" id="UP001215598"/>
    </source>
</evidence>
<protein>
    <recommendedName>
        <fullName evidence="4">F-box domain-containing protein</fullName>
    </recommendedName>
</protein>
<keyword evidence="3" id="KW-1185">Reference proteome</keyword>
<name>A0AAD7JQV0_9AGAR</name>
<proteinExistence type="predicted"/>
<accession>A0AAD7JQV0</accession>
<gene>
    <name evidence="2" type="ORF">B0H16DRAFT_1307084</name>
</gene>
<dbReference type="EMBL" id="JARKIB010000017">
    <property type="protein sequence ID" value="KAJ7769910.1"/>
    <property type="molecule type" value="Genomic_DNA"/>
</dbReference>
<reference evidence="2" key="1">
    <citation type="submission" date="2023-03" db="EMBL/GenBank/DDBJ databases">
        <title>Massive genome expansion in bonnet fungi (Mycena s.s.) driven by repeated elements and novel gene families across ecological guilds.</title>
        <authorList>
            <consortium name="Lawrence Berkeley National Laboratory"/>
            <person name="Harder C.B."/>
            <person name="Miyauchi S."/>
            <person name="Viragh M."/>
            <person name="Kuo A."/>
            <person name="Thoen E."/>
            <person name="Andreopoulos B."/>
            <person name="Lu D."/>
            <person name="Skrede I."/>
            <person name="Drula E."/>
            <person name="Henrissat B."/>
            <person name="Morin E."/>
            <person name="Kohler A."/>
            <person name="Barry K."/>
            <person name="LaButti K."/>
            <person name="Morin E."/>
            <person name="Salamov A."/>
            <person name="Lipzen A."/>
            <person name="Mereny Z."/>
            <person name="Hegedus B."/>
            <person name="Baldrian P."/>
            <person name="Stursova M."/>
            <person name="Weitz H."/>
            <person name="Taylor A."/>
            <person name="Grigoriev I.V."/>
            <person name="Nagy L.G."/>
            <person name="Martin F."/>
            <person name="Kauserud H."/>
        </authorList>
    </citation>
    <scope>NUCLEOTIDE SEQUENCE</scope>
    <source>
        <strain evidence="2">CBHHK182m</strain>
    </source>
</reference>
<feature type="coiled-coil region" evidence="1">
    <location>
        <begin position="34"/>
        <end position="61"/>
    </location>
</feature>
<evidence type="ECO:0000313" key="2">
    <source>
        <dbReference type="EMBL" id="KAJ7769910.1"/>
    </source>
</evidence>
<keyword evidence="1" id="KW-0175">Coiled coil</keyword>